<dbReference type="EMBL" id="VICB01000001">
    <property type="protein sequence ID" value="TQD45000.1"/>
    <property type="molecule type" value="Genomic_DNA"/>
</dbReference>
<evidence type="ECO:0000256" key="3">
    <source>
        <dbReference type="ARBA" id="ARBA00023295"/>
    </source>
</evidence>
<feature type="domain" description="Glycosyl hydrolase family 32 N-terminal" evidence="7">
    <location>
        <begin position="117"/>
        <end position="410"/>
    </location>
</feature>
<evidence type="ECO:0000313" key="10">
    <source>
        <dbReference type="Proteomes" id="UP000319010"/>
    </source>
</evidence>
<dbReference type="PANTHER" id="PTHR42800">
    <property type="entry name" value="EXOINULINASE INUD (AFU_ORTHOLOGUE AFUA_5G00480)"/>
    <property type="match status" value="1"/>
</dbReference>
<reference evidence="9 10" key="1">
    <citation type="submission" date="2019-06" db="EMBL/GenBank/DDBJ databases">
        <title>Draft genome sequence of Actinomyces johnsonii CCUG 34287T.</title>
        <authorList>
            <person name="Salva-Serra F."/>
            <person name="Cardew S."/>
            <person name="Moore E."/>
        </authorList>
    </citation>
    <scope>NUCLEOTIDE SEQUENCE [LARGE SCALE GENOMIC DNA]</scope>
    <source>
        <strain evidence="9 10">CCUG 34287</strain>
    </source>
</reference>
<keyword evidence="2 4" id="KW-0378">Hydrolase</keyword>
<dbReference type="SMART" id="SM00640">
    <property type="entry name" value="Glyco_32"/>
    <property type="match status" value="1"/>
</dbReference>
<evidence type="ECO:0000256" key="1">
    <source>
        <dbReference type="ARBA" id="ARBA00009902"/>
    </source>
</evidence>
<dbReference type="Pfam" id="PF00251">
    <property type="entry name" value="Glyco_hydro_32N"/>
    <property type="match status" value="1"/>
</dbReference>
<evidence type="ECO:0000256" key="6">
    <source>
        <dbReference type="SAM" id="Phobius"/>
    </source>
</evidence>
<dbReference type="GO" id="GO:0005987">
    <property type="term" value="P:sucrose catabolic process"/>
    <property type="evidence" value="ECO:0007669"/>
    <property type="project" value="TreeGrafter"/>
</dbReference>
<dbReference type="SUPFAM" id="SSF75005">
    <property type="entry name" value="Arabinanase/levansucrase/invertase"/>
    <property type="match status" value="1"/>
</dbReference>
<evidence type="ECO:0000313" key="9">
    <source>
        <dbReference type="EMBL" id="TQD45000.1"/>
    </source>
</evidence>
<accession>A0A508A4Y6</accession>
<feature type="region of interest" description="Disordered" evidence="5">
    <location>
        <begin position="1"/>
        <end position="60"/>
    </location>
</feature>
<dbReference type="InterPro" id="IPR013148">
    <property type="entry name" value="Glyco_hydro_32_N"/>
</dbReference>
<evidence type="ECO:0000259" key="7">
    <source>
        <dbReference type="Pfam" id="PF00251"/>
    </source>
</evidence>
<dbReference type="GO" id="GO:0005737">
    <property type="term" value="C:cytoplasm"/>
    <property type="evidence" value="ECO:0007669"/>
    <property type="project" value="TreeGrafter"/>
</dbReference>
<keyword evidence="3 4" id="KW-0326">Glycosidase</keyword>
<dbReference type="Pfam" id="PF08244">
    <property type="entry name" value="Glyco_hydro_32C"/>
    <property type="match status" value="1"/>
</dbReference>
<sequence length="582" mass="62971">MTDESHGAHPSQSHHPIDPAESADSANSRESESTQPDAVPPEPQDAPDVTGSQDPQPQKAGLRRRTLLIGAAGYGALIAGVTFLALFSKSRCCKDPIPTFIDFEDSPASAAYRPAYHYSPAKGNLADPNGLVLHEGEYHLFHQQDGTWGHAVSMDMVHWKRLGTALEHDSQGLAMSGSCVVDGADTSSLVKGGGMVAVYTSTEGGEAQSLAYSTDRGRTWQRFSGNPVIPNDGRKDFRDPKVFWHEDSKAWVMIVSAGDHVSLYRSTDLKTWTHASDFGQDIGSHAAVWECPDLFPLTDTSDGRTRWVMTLSVGANEETAGSTAQYFIGDFDGSVFFPEDRETRFTDAGQDFYAAQSFEHIEGRRVWMAWLGNWNYPYSLPTGDWRGEMSIPRELSLTTLNGKRTLVQKPVPELDALRGKATDLSGLMATDTAGGAMTELGKGRMVEIDLTLDISKASEAWLGLARGEIDGKVQEVRVGVNISAGTLYLDRTDGGLTQVDGKDEGTRTDFALRREVAYHPTGSTVRLHLYLDRSSLEVFVDDGATVGSLLVFTDPGCQEIVLGATGTATITSGSLTPLSAVL</sequence>
<dbReference type="RefSeq" id="WP_141423286.1">
    <property type="nucleotide sequence ID" value="NZ_JASPFB010000011.1"/>
</dbReference>
<comment type="caution">
    <text evidence="9">The sequence shown here is derived from an EMBL/GenBank/DDBJ whole genome shotgun (WGS) entry which is preliminary data.</text>
</comment>
<protein>
    <submittedName>
        <fullName evidence="9">Glycoside hydrolase family 32 protein</fullName>
    </submittedName>
</protein>
<dbReference type="InterPro" id="IPR013189">
    <property type="entry name" value="Glyco_hydro_32_C"/>
</dbReference>
<dbReference type="InterPro" id="IPR001362">
    <property type="entry name" value="Glyco_hydro_32"/>
</dbReference>
<dbReference type="Gene3D" id="2.115.10.20">
    <property type="entry name" value="Glycosyl hydrolase domain, family 43"/>
    <property type="match status" value="1"/>
</dbReference>
<dbReference type="GO" id="GO:0004575">
    <property type="term" value="F:sucrose alpha-glucosidase activity"/>
    <property type="evidence" value="ECO:0007669"/>
    <property type="project" value="TreeGrafter"/>
</dbReference>
<dbReference type="Gene3D" id="2.60.120.560">
    <property type="entry name" value="Exo-inulinase, domain 1"/>
    <property type="match status" value="1"/>
</dbReference>
<evidence type="ECO:0000256" key="5">
    <source>
        <dbReference type="SAM" id="MobiDB-lite"/>
    </source>
</evidence>
<keyword evidence="6" id="KW-0472">Membrane</keyword>
<dbReference type="AlphaFoldDB" id="A0A508A4Y6"/>
<comment type="similarity">
    <text evidence="1 4">Belongs to the glycosyl hydrolase 32 family.</text>
</comment>
<dbReference type="InterPro" id="IPR013320">
    <property type="entry name" value="ConA-like_dom_sf"/>
</dbReference>
<keyword evidence="6" id="KW-0812">Transmembrane</keyword>
<dbReference type="InterPro" id="IPR023296">
    <property type="entry name" value="Glyco_hydro_beta-prop_sf"/>
</dbReference>
<dbReference type="Proteomes" id="UP000319010">
    <property type="component" value="Unassembled WGS sequence"/>
</dbReference>
<dbReference type="CDD" id="cd18622">
    <property type="entry name" value="GH32_Inu-like"/>
    <property type="match status" value="1"/>
</dbReference>
<dbReference type="PANTHER" id="PTHR42800:SF1">
    <property type="entry name" value="EXOINULINASE INUD (AFU_ORTHOLOGUE AFUA_5G00480)"/>
    <property type="match status" value="1"/>
</dbReference>
<feature type="transmembrane region" description="Helical" evidence="6">
    <location>
        <begin position="67"/>
        <end position="87"/>
    </location>
</feature>
<feature type="domain" description="Glycosyl hydrolase family 32 C-terminal" evidence="8">
    <location>
        <begin position="413"/>
        <end position="572"/>
    </location>
</feature>
<evidence type="ECO:0000256" key="2">
    <source>
        <dbReference type="ARBA" id="ARBA00022801"/>
    </source>
</evidence>
<gene>
    <name evidence="9" type="ORF">FK256_00405</name>
</gene>
<keyword evidence="6" id="KW-1133">Transmembrane helix</keyword>
<evidence type="ECO:0000256" key="4">
    <source>
        <dbReference type="RuleBase" id="RU362110"/>
    </source>
</evidence>
<organism evidence="9 10">
    <name type="scientific">Actinomyces johnsonii</name>
    <dbReference type="NCBI Taxonomy" id="544581"/>
    <lineage>
        <taxon>Bacteria</taxon>
        <taxon>Bacillati</taxon>
        <taxon>Actinomycetota</taxon>
        <taxon>Actinomycetes</taxon>
        <taxon>Actinomycetales</taxon>
        <taxon>Actinomycetaceae</taxon>
        <taxon>Actinomyces</taxon>
    </lineage>
</organism>
<dbReference type="SUPFAM" id="SSF49899">
    <property type="entry name" value="Concanavalin A-like lectins/glucanases"/>
    <property type="match status" value="1"/>
</dbReference>
<name>A0A508A4Y6_9ACTO</name>
<proteinExistence type="inferred from homology"/>
<evidence type="ECO:0000259" key="8">
    <source>
        <dbReference type="Pfam" id="PF08244"/>
    </source>
</evidence>